<feature type="compositionally biased region" description="Pro residues" evidence="1">
    <location>
        <begin position="254"/>
        <end position="275"/>
    </location>
</feature>
<proteinExistence type="predicted"/>
<organism evidence="2 3">
    <name type="scientific">Streptomyces himastatinicus ATCC 53653</name>
    <dbReference type="NCBI Taxonomy" id="457427"/>
    <lineage>
        <taxon>Bacteria</taxon>
        <taxon>Bacillati</taxon>
        <taxon>Actinomycetota</taxon>
        <taxon>Actinomycetes</taxon>
        <taxon>Kitasatosporales</taxon>
        <taxon>Streptomycetaceae</taxon>
        <taxon>Streptomyces</taxon>
        <taxon>Streptomyces violaceusniger group</taxon>
    </lineage>
</organism>
<dbReference type="InterPro" id="IPR038332">
    <property type="entry name" value="PPE_sf"/>
</dbReference>
<keyword evidence="3" id="KW-1185">Reference proteome</keyword>
<dbReference type="Proteomes" id="UP000003963">
    <property type="component" value="Unassembled WGS sequence"/>
</dbReference>
<feature type="region of interest" description="Disordered" evidence="1">
    <location>
        <begin position="172"/>
        <end position="480"/>
    </location>
</feature>
<name>D9WB62_9ACTN</name>
<reference evidence="2 3" key="1">
    <citation type="submission" date="2009-02" db="EMBL/GenBank/DDBJ databases">
        <title>Annotation of Streptomyces hygroscopicus strain ATCC 53653.</title>
        <authorList>
            <consortium name="The Broad Institute Genome Sequencing Platform"/>
            <consortium name="Broad Institute Microbial Sequencing Center"/>
            <person name="Fischbach M."/>
            <person name="Godfrey P."/>
            <person name="Ward D."/>
            <person name="Young S."/>
            <person name="Zeng Q."/>
            <person name="Koehrsen M."/>
            <person name="Alvarado L."/>
            <person name="Berlin A.M."/>
            <person name="Bochicchio J."/>
            <person name="Borenstein D."/>
            <person name="Chapman S.B."/>
            <person name="Chen Z."/>
            <person name="Engels R."/>
            <person name="Freedman E."/>
            <person name="Gellesch M."/>
            <person name="Goldberg J."/>
            <person name="Griggs A."/>
            <person name="Gujja S."/>
            <person name="Heilman E.R."/>
            <person name="Heiman D.I."/>
            <person name="Hepburn T.A."/>
            <person name="Howarth C."/>
            <person name="Jen D."/>
            <person name="Larson L."/>
            <person name="Lewis B."/>
            <person name="Mehta T."/>
            <person name="Park D."/>
            <person name="Pearson M."/>
            <person name="Richards J."/>
            <person name="Roberts A."/>
            <person name="Saif S."/>
            <person name="Shea T.D."/>
            <person name="Shenoy N."/>
            <person name="Sisk P."/>
            <person name="Stolte C."/>
            <person name="Sykes S.N."/>
            <person name="Thomson T."/>
            <person name="Walk T."/>
            <person name="White J."/>
            <person name="Yandava C."/>
            <person name="Straight P."/>
            <person name="Clardy J."/>
            <person name="Hung D."/>
            <person name="Kolter R."/>
            <person name="Mekalanos J."/>
            <person name="Walker S."/>
            <person name="Walsh C.T."/>
            <person name="Wieland-Brown L.C."/>
            <person name="Haas B."/>
            <person name="Nusbaum C."/>
            <person name="Birren B."/>
        </authorList>
    </citation>
    <scope>NUCLEOTIDE SEQUENCE [LARGE SCALE GENOMIC DNA]</scope>
    <source>
        <strain evidence="2 3">ATCC 53653</strain>
    </source>
</reference>
<sequence length="480" mass="50417">MASSEFEGMSLAELHALVADADPDKLTSAGSAVGDASPKIDAIGLGLRGYAERVEWEGEGAEGFRDWTREFAGEVMKLAEYAAVVGDQMAAAGQALREAQKAIPKPVDAAEAHGDPDLDDALQKDATTNKQAAIHQLERVTSYYRFANDEIKAREEPRFKPLPIDDRIRTQASQAYGSSPGAEAYATTSNTRTQADGSSAPEPRTRVAQETGQDTRTAIDGVKSVTPPDAAERRVGDSPPTTVSPETRREATLPPAPVRPGPSTPTVRPPSPSIGPPARSVGPSGEKPLTSTSTPRGPVLPRAGNNEGIVGGKQRPLTSGPRLPRSTVIGEERTSMPRGPVVGGGPPNTRGGQSITGNSMPERRLSSESGGRVNPPRAPFVPEGGRHGNPAAHRQGPERRSVLESGGSVAAPRHSNRERSEFTPGGAGLVRGSQAGVPGPSSRTSAVRANHETGDAPDYLVEDEETWTLGRRDTVPPVVD</sequence>
<dbReference type="InterPro" id="IPR036689">
    <property type="entry name" value="ESAT-6-like_sf"/>
</dbReference>
<accession>D9WB62</accession>
<evidence type="ECO:0000313" key="2">
    <source>
        <dbReference type="EMBL" id="EFL22839.1"/>
    </source>
</evidence>
<dbReference type="AlphaFoldDB" id="D9WB62"/>
<dbReference type="HOGENOM" id="CLU_035607_0_0_11"/>
<evidence type="ECO:0000256" key="1">
    <source>
        <dbReference type="SAM" id="MobiDB-lite"/>
    </source>
</evidence>
<evidence type="ECO:0000313" key="3">
    <source>
        <dbReference type="Proteomes" id="UP000003963"/>
    </source>
</evidence>
<dbReference type="STRING" id="457427.SSOG_02553"/>
<gene>
    <name evidence="2" type="ORF">SSOG_02553</name>
</gene>
<dbReference type="SUPFAM" id="SSF140453">
    <property type="entry name" value="EsxAB dimer-like"/>
    <property type="match status" value="1"/>
</dbReference>
<dbReference type="EMBL" id="GG657754">
    <property type="protein sequence ID" value="EFL22839.1"/>
    <property type="molecule type" value="Genomic_DNA"/>
</dbReference>
<dbReference type="Gene3D" id="1.20.1260.20">
    <property type="entry name" value="PPE superfamily"/>
    <property type="match status" value="1"/>
</dbReference>
<protein>
    <submittedName>
        <fullName evidence="2">Uncharacterized protein</fullName>
    </submittedName>
</protein>
<feature type="region of interest" description="Disordered" evidence="1">
    <location>
        <begin position="102"/>
        <end position="122"/>
    </location>
</feature>
<feature type="compositionally biased region" description="Polar residues" evidence="1">
    <location>
        <begin position="186"/>
        <end position="197"/>
    </location>
</feature>